<dbReference type="STRING" id="1166073.SAMN05192530_104100"/>
<accession>A0A1H0HHL9</accession>
<dbReference type="Proteomes" id="UP000198793">
    <property type="component" value="Unassembled WGS sequence"/>
</dbReference>
<evidence type="ECO:0000313" key="3">
    <source>
        <dbReference type="EMBL" id="SDO18544.1"/>
    </source>
</evidence>
<keyword evidence="2" id="KW-0560">Oxidoreductase</keyword>
<proteinExistence type="inferred from homology"/>
<evidence type="ECO:0000256" key="2">
    <source>
        <dbReference type="ARBA" id="ARBA00023002"/>
    </source>
</evidence>
<dbReference type="InterPro" id="IPR002347">
    <property type="entry name" value="SDR_fam"/>
</dbReference>
<dbReference type="AlphaFoldDB" id="A0A1H0HHL9"/>
<dbReference type="InterPro" id="IPR036291">
    <property type="entry name" value="NAD(P)-bd_dom_sf"/>
</dbReference>
<dbReference type="EMBL" id="FNIT01000004">
    <property type="protein sequence ID" value="SDO18544.1"/>
    <property type="molecule type" value="Genomic_DNA"/>
</dbReference>
<name>A0A1H0HHL9_9HYPH</name>
<evidence type="ECO:0000256" key="1">
    <source>
        <dbReference type="ARBA" id="ARBA00006484"/>
    </source>
</evidence>
<gene>
    <name evidence="3" type="ORF">SAMN05192530_104100</name>
</gene>
<dbReference type="Gene3D" id="3.40.50.720">
    <property type="entry name" value="NAD(P)-binding Rossmann-like Domain"/>
    <property type="match status" value="1"/>
</dbReference>
<dbReference type="FunFam" id="3.40.50.720:FF:000084">
    <property type="entry name" value="Short-chain dehydrogenase reductase"/>
    <property type="match status" value="1"/>
</dbReference>
<sequence length="252" mass="25961">MRLTLEGRRFAVTGASQGIGRAIVHGLVASGARVAALDIDADGLGALEGSEETLPRIPVDLGRREDAHRAIAEAAARLGGLDGIVTAAGGVRGQVGRPLEAVGEADFTAIMDANLMGALWCAQAATPYLKRSQAGRIVTISSGAGLRPSLTGIQAYAAAKHALVGLTRQLALELGPAGITVNSVAPGFVLSNPSTERQWEAFGPERQGQVIEGTHMRRLGTPEDISAAVLFLLSAEASWITGQILSVDGGRA</sequence>
<keyword evidence="4" id="KW-1185">Reference proteome</keyword>
<protein>
    <submittedName>
        <fullName evidence="3">3-oxoacyl-[acyl-carrier protein] reductase</fullName>
    </submittedName>
</protein>
<dbReference type="PRINTS" id="PR00080">
    <property type="entry name" value="SDRFAMILY"/>
</dbReference>
<dbReference type="PANTHER" id="PTHR43639:SF1">
    <property type="entry name" value="SHORT-CHAIN DEHYDROGENASE_REDUCTASE FAMILY PROTEIN"/>
    <property type="match status" value="1"/>
</dbReference>
<dbReference type="OrthoDB" id="9780084at2"/>
<organism evidence="3 4">
    <name type="scientific">Aureimonas jatrophae</name>
    <dbReference type="NCBI Taxonomy" id="1166073"/>
    <lineage>
        <taxon>Bacteria</taxon>
        <taxon>Pseudomonadati</taxon>
        <taxon>Pseudomonadota</taxon>
        <taxon>Alphaproteobacteria</taxon>
        <taxon>Hyphomicrobiales</taxon>
        <taxon>Aurantimonadaceae</taxon>
        <taxon>Aureimonas</taxon>
    </lineage>
</organism>
<dbReference type="SUPFAM" id="SSF51735">
    <property type="entry name" value="NAD(P)-binding Rossmann-fold domains"/>
    <property type="match status" value="1"/>
</dbReference>
<comment type="similarity">
    <text evidence="1">Belongs to the short-chain dehydrogenases/reductases (SDR) family.</text>
</comment>
<evidence type="ECO:0000313" key="4">
    <source>
        <dbReference type="Proteomes" id="UP000198793"/>
    </source>
</evidence>
<dbReference type="CDD" id="cd05233">
    <property type="entry name" value="SDR_c"/>
    <property type="match status" value="1"/>
</dbReference>
<dbReference type="RefSeq" id="WP_090672851.1">
    <property type="nucleotide sequence ID" value="NZ_FNIT01000004.1"/>
</dbReference>
<reference evidence="3 4" key="1">
    <citation type="submission" date="2016-10" db="EMBL/GenBank/DDBJ databases">
        <authorList>
            <person name="de Groot N.N."/>
        </authorList>
    </citation>
    <scope>NUCLEOTIDE SEQUENCE [LARGE SCALE GENOMIC DNA]</scope>
    <source>
        <strain evidence="4">L7-484,KACC 16230,DSM 25025</strain>
    </source>
</reference>
<dbReference type="Pfam" id="PF13561">
    <property type="entry name" value="adh_short_C2"/>
    <property type="match status" value="1"/>
</dbReference>
<dbReference type="PANTHER" id="PTHR43639">
    <property type="entry name" value="OXIDOREDUCTASE, SHORT-CHAIN DEHYDROGENASE/REDUCTASE FAMILY (AFU_ORTHOLOGUE AFUA_5G02870)"/>
    <property type="match status" value="1"/>
</dbReference>
<dbReference type="GO" id="GO:0016491">
    <property type="term" value="F:oxidoreductase activity"/>
    <property type="evidence" value="ECO:0007669"/>
    <property type="project" value="UniProtKB-KW"/>
</dbReference>
<dbReference type="PRINTS" id="PR00081">
    <property type="entry name" value="GDHRDH"/>
</dbReference>